<keyword evidence="14" id="KW-1185">Reference proteome</keyword>
<dbReference type="Proteomes" id="UP000007305">
    <property type="component" value="Chromosome 6"/>
</dbReference>
<evidence type="ECO:0000256" key="1">
    <source>
        <dbReference type="ARBA" id="ARBA00004323"/>
    </source>
</evidence>
<evidence type="ECO:0000313" key="14">
    <source>
        <dbReference type="Proteomes" id="UP000007305"/>
    </source>
</evidence>
<keyword evidence="4 10" id="KW-0812">Transmembrane</keyword>
<feature type="region of interest" description="Disordered" evidence="9">
    <location>
        <begin position="66"/>
        <end position="162"/>
    </location>
</feature>
<feature type="compositionally biased region" description="Pro residues" evidence="9">
    <location>
        <begin position="88"/>
        <end position="126"/>
    </location>
</feature>
<evidence type="ECO:0000256" key="4">
    <source>
        <dbReference type="ARBA" id="ARBA00022692"/>
    </source>
</evidence>
<protein>
    <recommendedName>
        <fullName evidence="15">Trichome birefringence-like N-terminal domain-containing protein</fullName>
    </recommendedName>
</protein>
<evidence type="ECO:0000256" key="10">
    <source>
        <dbReference type="SAM" id="Phobius"/>
    </source>
</evidence>
<reference evidence="14" key="1">
    <citation type="journal article" date="2009" name="Science">
        <title>The B73 maize genome: complexity, diversity, and dynamics.</title>
        <authorList>
            <person name="Schnable P.S."/>
            <person name="Ware D."/>
            <person name="Fulton R.S."/>
            <person name="Stein J.C."/>
            <person name="Wei F."/>
            <person name="Pasternak S."/>
            <person name="Liang C."/>
            <person name="Zhang J."/>
            <person name="Fulton L."/>
            <person name="Graves T.A."/>
            <person name="Minx P."/>
            <person name="Reily A.D."/>
            <person name="Courtney L."/>
            <person name="Kruchowski S.S."/>
            <person name="Tomlinson C."/>
            <person name="Strong C."/>
            <person name="Delehaunty K."/>
            <person name="Fronick C."/>
            <person name="Courtney B."/>
            <person name="Rock S.M."/>
            <person name="Belter E."/>
            <person name="Du F."/>
            <person name="Kim K."/>
            <person name="Abbott R.M."/>
            <person name="Cotton M."/>
            <person name="Levy A."/>
            <person name="Marchetto P."/>
            <person name="Ochoa K."/>
            <person name="Jackson S.M."/>
            <person name="Gillam B."/>
            <person name="Chen W."/>
            <person name="Yan L."/>
            <person name="Higginbotham J."/>
            <person name="Cardenas M."/>
            <person name="Waligorski J."/>
            <person name="Applebaum E."/>
            <person name="Phelps L."/>
            <person name="Falcone J."/>
            <person name="Kanchi K."/>
            <person name="Thane T."/>
            <person name="Scimone A."/>
            <person name="Thane N."/>
            <person name="Henke J."/>
            <person name="Wang T."/>
            <person name="Ruppert J."/>
            <person name="Shah N."/>
            <person name="Rotter K."/>
            <person name="Hodges J."/>
            <person name="Ingenthron E."/>
            <person name="Cordes M."/>
            <person name="Kohlberg S."/>
            <person name="Sgro J."/>
            <person name="Delgado B."/>
            <person name="Mead K."/>
            <person name="Chinwalla A."/>
            <person name="Leonard S."/>
            <person name="Crouse K."/>
            <person name="Collura K."/>
            <person name="Kudrna D."/>
            <person name="Currie J."/>
            <person name="He R."/>
            <person name="Angelova A."/>
            <person name="Rajasekar S."/>
            <person name="Mueller T."/>
            <person name="Lomeli R."/>
            <person name="Scara G."/>
            <person name="Ko A."/>
            <person name="Delaney K."/>
            <person name="Wissotski M."/>
            <person name="Lopez G."/>
            <person name="Campos D."/>
            <person name="Braidotti M."/>
            <person name="Ashley E."/>
            <person name="Golser W."/>
            <person name="Kim H."/>
            <person name="Lee S."/>
            <person name="Lin J."/>
            <person name="Dujmic Z."/>
            <person name="Kim W."/>
            <person name="Talag J."/>
            <person name="Zuccolo A."/>
            <person name="Fan C."/>
            <person name="Sebastian A."/>
            <person name="Kramer M."/>
            <person name="Spiegel L."/>
            <person name="Nascimento L."/>
            <person name="Zutavern T."/>
            <person name="Miller B."/>
            <person name="Ambroise C."/>
            <person name="Muller S."/>
            <person name="Spooner W."/>
            <person name="Narechania A."/>
            <person name="Ren L."/>
            <person name="Wei S."/>
            <person name="Kumari S."/>
            <person name="Faga B."/>
            <person name="Levy M.J."/>
            <person name="McMahan L."/>
            <person name="Van Buren P."/>
            <person name="Vaughn M.W."/>
            <person name="Ying K."/>
            <person name="Yeh C.-T."/>
            <person name="Emrich S.J."/>
            <person name="Jia Y."/>
            <person name="Kalyanaraman A."/>
            <person name="Hsia A.-P."/>
            <person name="Barbazuk W.B."/>
            <person name="Baucom R.S."/>
            <person name="Brutnell T.P."/>
            <person name="Carpita N.C."/>
            <person name="Chaparro C."/>
            <person name="Chia J.-M."/>
            <person name="Deragon J.-M."/>
            <person name="Estill J.C."/>
            <person name="Fu Y."/>
            <person name="Jeddeloh J.A."/>
            <person name="Han Y."/>
            <person name="Lee H."/>
            <person name="Li P."/>
            <person name="Lisch D.R."/>
            <person name="Liu S."/>
            <person name="Liu Z."/>
            <person name="Nagel D.H."/>
            <person name="McCann M.C."/>
            <person name="SanMiguel P."/>
            <person name="Myers A.M."/>
            <person name="Nettleton D."/>
            <person name="Nguyen J."/>
            <person name="Penning B.W."/>
            <person name="Ponnala L."/>
            <person name="Schneider K.L."/>
            <person name="Schwartz D.C."/>
            <person name="Sharma A."/>
            <person name="Soderlund C."/>
            <person name="Springer N.M."/>
            <person name="Sun Q."/>
            <person name="Wang H."/>
            <person name="Waterman M."/>
            <person name="Westerman R."/>
            <person name="Wolfgruber T.K."/>
            <person name="Yang L."/>
            <person name="Yu Y."/>
            <person name="Zhang L."/>
            <person name="Zhou S."/>
            <person name="Zhu Q."/>
            <person name="Bennetzen J.L."/>
            <person name="Dawe R.K."/>
            <person name="Jiang J."/>
            <person name="Jiang N."/>
            <person name="Presting G.G."/>
            <person name="Wessler S.R."/>
            <person name="Aluru S."/>
            <person name="Martienssen R.A."/>
            <person name="Clifton S.W."/>
            <person name="McCombie W.R."/>
            <person name="Wing R.A."/>
            <person name="Wilson R.K."/>
        </authorList>
    </citation>
    <scope>NUCLEOTIDE SEQUENCE [LARGE SCALE GENOMIC DNA]</scope>
    <source>
        <strain evidence="14">cv. B73</strain>
    </source>
</reference>
<feature type="transmembrane region" description="Helical" evidence="10">
    <location>
        <begin position="12"/>
        <end position="34"/>
    </location>
</feature>
<dbReference type="Pfam" id="PF13839">
    <property type="entry name" value="PC-Esterase"/>
    <property type="match status" value="1"/>
</dbReference>
<dbReference type="Pfam" id="PF14416">
    <property type="entry name" value="PMR5N"/>
    <property type="match status" value="1"/>
</dbReference>
<dbReference type="InterPro" id="IPR026057">
    <property type="entry name" value="TBL_C"/>
</dbReference>
<sequence length="378" mass="41712">MPSTPWLPWRLAVPIAAALASVPFILPLVLPLLLRSNASPRALSVNRLTWLPSPAIRTATTVSPPLAPLLSPSQPSAPSPPVIHMSPSPSPPPPSPPASLAPPSPPMIQAPRSPPPPPPIQAPLSPPSQSIQAPHPPPPPHSSSPPPPESMATDEKAGETETRRCDVYDGEWVQDEEARPLYPPGTCPYVDEAYACAANGRPDSRYTRWRWAPRHCSLPRFNATDFLHRLRGKRLLLVGDSMNRNQFESMLCVLREALPDKARMFETHGYRISKGRGYFVFKFPCVCVCLLTNGRIGLRLHRGVRAVAFPGPRRGALQQAGELQPDPPDRPHRQDGEPVEEGRRARLQHRPLVDARQDGQRTELLQGRRHAVRSIRLD</sequence>
<feature type="domain" description="Trichome birefringence-like N-terminal" evidence="12">
    <location>
        <begin position="164"/>
        <end position="217"/>
    </location>
</feature>
<organism evidence="13 14">
    <name type="scientific">Zea mays</name>
    <name type="common">Maize</name>
    <dbReference type="NCBI Taxonomy" id="4577"/>
    <lineage>
        <taxon>Eukaryota</taxon>
        <taxon>Viridiplantae</taxon>
        <taxon>Streptophyta</taxon>
        <taxon>Embryophyta</taxon>
        <taxon>Tracheophyta</taxon>
        <taxon>Spermatophyta</taxon>
        <taxon>Magnoliopsida</taxon>
        <taxon>Liliopsida</taxon>
        <taxon>Poales</taxon>
        <taxon>Poaceae</taxon>
        <taxon>PACMAD clade</taxon>
        <taxon>Panicoideae</taxon>
        <taxon>Andropogonodae</taxon>
        <taxon>Andropogoneae</taxon>
        <taxon>Tripsacinae</taxon>
        <taxon>Zea</taxon>
    </lineage>
</organism>
<reference evidence="13" key="3">
    <citation type="submission" date="2021-05" db="UniProtKB">
        <authorList>
            <consortium name="EnsemblPlants"/>
        </authorList>
    </citation>
    <scope>IDENTIFICATION</scope>
    <source>
        <strain evidence="13">cv. B73</strain>
    </source>
</reference>
<evidence type="ECO:0000259" key="11">
    <source>
        <dbReference type="Pfam" id="PF13839"/>
    </source>
</evidence>
<accession>A0A804UAN4</accession>
<name>A0A804UAN4_MAIZE</name>
<dbReference type="GO" id="GO:0000139">
    <property type="term" value="C:Golgi membrane"/>
    <property type="evidence" value="ECO:0007669"/>
    <property type="project" value="UniProtKB-SubCell"/>
</dbReference>
<feature type="compositionally biased region" description="Basic and acidic residues" evidence="9">
    <location>
        <begin position="153"/>
        <end position="162"/>
    </location>
</feature>
<dbReference type="PANTHER" id="PTHR32285:SF8">
    <property type="entry name" value="PROTEIN TRICHOME BIREFRINGENCE-LIKE 5"/>
    <property type="match status" value="1"/>
</dbReference>
<proteinExistence type="inferred from homology"/>
<evidence type="ECO:0000259" key="12">
    <source>
        <dbReference type="Pfam" id="PF14416"/>
    </source>
</evidence>
<evidence type="ECO:0000256" key="8">
    <source>
        <dbReference type="ARBA" id="ARBA00023136"/>
    </source>
</evidence>
<feature type="compositionally biased region" description="Basic and acidic residues" evidence="9">
    <location>
        <begin position="351"/>
        <end position="361"/>
    </location>
</feature>
<dbReference type="AlphaFoldDB" id="A0A804UAN4"/>
<feature type="region of interest" description="Disordered" evidence="9">
    <location>
        <begin position="317"/>
        <end position="367"/>
    </location>
</feature>
<keyword evidence="6 10" id="KW-1133">Transmembrane helix</keyword>
<dbReference type="PANTHER" id="PTHR32285">
    <property type="entry name" value="PROTEIN TRICHOME BIREFRINGENCE-LIKE 9-RELATED"/>
    <property type="match status" value="1"/>
</dbReference>
<dbReference type="InterPro" id="IPR025846">
    <property type="entry name" value="TBL_N"/>
</dbReference>
<comment type="similarity">
    <text evidence="2">Belongs to the PC-esterase family. TBL subfamily.</text>
</comment>
<feature type="compositionally biased region" description="Basic and acidic residues" evidence="9">
    <location>
        <begin position="327"/>
        <end position="344"/>
    </location>
</feature>
<dbReference type="GO" id="GO:1990538">
    <property type="term" value="F:xylan O-acetyltransferase activity"/>
    <property type="evidence" value="ECO:0007669"/>
    <property type="project" value="UniProtKB-ARBA"/>
</dbReference>
<dbReference type="InterPro" id="IPR029962">
    <property type="entry name" value="TBL"/>
</dbReference>
<evidence type="ECO:0000313" key="13">
    <source>
        <dbReference type="EnsemblPlants" id="Zm00001eb274750_P001"/>
    </source>
</evidence>
<evidence type="ECO:0000256" key="2">
    <source>
        <dbReference type="ARBA" id="ARBA00007727"/>
    </source>
</evidence>
<dbReference type="Gramene" id="Zm00001eb274750_T001">
    <property type="protein sequence ID" value="Zm00001eb274750_P001"/>
    <property type="gene ID" value="Zm00001eb274750"/>
</dbReference>
<evidence type="ECO:0000256" key="6">
    <source>
        <dbReference type="ARBA" id="ARBA00022989"/>
    </source>
</evidence>
<feature type="compositionally biased region" description="Pro residues" evidence="9">
    <location>
        <begin position="134"/>
        <end position="149"/>
    </location>
</feature>
<evidence type="ECO:0008006" key="15">
    <source>
        <dbReference type="Google" id="ProtNLM"/>
    </source>
</evidence>
<gene>
    <name evidence="13" type="primary">LOC103629683</name>
</gene>
<evidence type="ECO:0000256" key="9">
    <source>
        <dbReference type="SAM" id="MobiDB-lite"/>
    </source>
</evidence>
<dbReference type="OrthoDB" id="630188at2759"/>
<keyword evidence="3" id="KW-0808">Transferase</keyword>
<keyword evidence="8 10" id="KW-0472">Membrane</keyword>
<comment type="subcellular location">
    <subcellularLocation>
        <location evidence="1">Golgi apparatus membrane</location>
        <topology evidence="1">Single-pass type II membrane protein</topology>
    </subcellularLocation>
</comment>
<keyword evidence="5" id="KW-0735">Signal-anchor</keyword>
<reference evidence="13" key="2">
    <citation type="submission" date="2019-07" db="EMBL/GenBank/DDBJ databases">
        <authorList>
            <person name="Seetharam A."/>
            <person name="Woodhouse M."/>
            <person name="Cannon E."/>
        </authorList>
    </citation>
    <scope>NUCLEOTIDE SEQUENCE [LARGE SCALE GENOMIC DNA]</scope>
    <source>
        <strain evidence="13">cv. B73</strain>
    </source>
</reference>
<dbReference type="PRINTS" id="PR01217">
    <property type="entry name" value="PRICHEXTENSN"/>
</dbReference>
<evidence type="ECO:0000256" key="7">
    <source>
        <dbReference type="ARBA" id="ARBA00023034"/>
    </source>
</evidence>
<evidence type="ECO:0000256" key="3">
    <source>
        <dbReference type="ARBA" id="ARBA00022679"/>
    </source>
</evidence>
<keyword evidence="7" id="KW-0333">Golgi apparatus</keyword>
<feature type="domain" description="Trichome birefringence-like C-terminal" evidence="11">
    <location>
        <begin position="218"/>
        <end position="284"/>
    </location>
</feature>
<dbReference type="EnsemblPlants" id="Zm00001eb274750_T001">
    <property type="protein sequence ID" value="Zm00001eb274750_P001"/>
    <property type="gene ID" value="Zm00001eb274750"/>
</dbReference>
<evidence type="ECO:0000256" key="5">
    <source>
        <dbReference type="ARBA" id="ARBA00022968"/>
    </source>
</evidence>